<dbReference type="Pfam" id="PF13860">
    <property type="entry name" value="FlgD_ig"/>
    <property type="match status" value="1"/>
</dbReference>
<organism evidence="3 4">
    <name type="scientific">Eiseniibacteriota bacterium</name>
    <dbReference type="NCBI Taxonomy" id="2212470"/>
    <lineage>
        <taxon>Bacteria</taxon>
        <taxon>Candidatus Eiseniibacteriota</taxon>
    </lineage>
</organism>
<gene>
    <name evidence="3" type="ORF">E6K81_03650</name>
</gene>
<dbReference type="AlphaFoldDB" id="A0A538UCN4"/>
<evidence type="ECO:0000259" key="2">
    <source>
        <dbReference type="Pfam" id="PF13860"/>
    </source>
</evidence>
<feature type="signal peptide" evidence="1">
    <location>
        <begin position="1"/>
        <end position="22"/>
    </location>
</feature>
<evidence type="ECO:0000313" key="3">
    <source>
        <dbReference type="EMBL" id="TMQ73655.1"/>
    </source>
</evidence>
<keyword evidence="1" id="KW-0732">Signal</keyword>
<feature type="domain" description="FlgD/Vpr Ig-like" evidence="2">
    <location>
        <begin position="131"/>
        <end position="201"/>
    </location>
</feature>
<feature type="chain" id="PRO_5022082500" evidence="1">
    <location>
        <begin position="23"/>
        <end position="212"/>
    </location>
</feature>
<evidence type="ECO:0000256" key="1">
    <source>
        <dbReference type="SAM" id="SignalP"/>
    </source>
</evidence>
<proteinExistence type="predicted"/>
<sequence length="212" mass="22326">MRIRPFPLILAATVLCATLAFAEPRLLLEYPGGVPRVTLTGTYAGASYTVFRAPASGGDWAPITLNEVLCLGACSAPDPAAVPGASYLYRFDLRVPEGDMVRPVSYGPFPATISLALARPIGVSVFPNPGGGAATVELRLAGAAGEAARGEAAIYDLAGRRVRLLHQGALARGLVSLAWDGRDERGQPLRRGVYLVRFAADGRQATARIVRL</sequence>
<accession>A0A538UCN4</accession>
<dbReference type="Proteomes" id="UP000319771">
    <property type="component" value="Unassembled WGS sequence"/>
</dbReference>
<dbReference type="EMBL" id="VBPB01000054">
    <property type="protein sequence ID" value="TMQ73655.1"/>
    <property type="molecule type" value="Genomic_DNA"/>
</dbReference>
<dbReference type="Gene3D" id="2.60.40.4070">
    <property type="match status" value="1"/>
</dbReference>
<protein>
    <submittedName>
        <fullName evidence="3">T9SS type A sorting domain-containing protein</fullName>
    </submittedName>
</protein>
<comment type="caution">
    <text evidence="3">The sequence shown here is derived from an EMBL/GenBank/DDBJ whole genome shotgun (WGS) entry which is preliminary data.</text>
</comment>
<dbReference type="NCBIfam" id="TIGR04183">
    <property type="entry name" value="Por_Secre_tail"/>
    <property type="match status" value="1"/>
</dbReference>
<name>A0A538UCN4_UNCEI</name>
<reference evidence="3 4" key="1">
    <citation type="journal article" date="2019" name="Nat. Microbiol.">
        <title>Mediterranean grassland soil C-N compound turnover is dependent on rainfall and depth, and is mediated by genomically divergent microorganisms.</title>
        <authorList>
            <person name="Diamond S."/>
            <person name="Andeer P.F."/>
            <person name="Li Z."/>
            <person name="Crits-Christoph A."/>
            <person name="Burstein D."/>
            <person name="Anantharaman K."/>
            <person name="Lane K.R."/>
            <person name="Thomas B.C."/>
            <person name="Pan C."/>
            <person name="Northen T.R."/>
            <person name="Banfield J.F."/>
        </authorList>
    </citation>
    <scope>NUCLEOTIDE SEQUENCE [LARGE SCALE GENOMIC DNA]</scope>
    <source>
        <strain evidence="3">WS_11</strain>
    </source>
</reference>
<dbReference type="InterPro" id="IPR025965">
    <property type="entry name" value="FlgD/Vpr_Ig-like"/>
</dbReference>
<dbReference type="InterPro" id="IPR026444">
    <property type="entry name" value="Secre_tail"/>
</dbReference>
<evidence type="ECO:0000313" key="4">
    <source>
        <dbReference type="Proteomes" id="UP000319771"/>
    </source>
</evidence>